<keyword evidence="3" id="KW-1185">Reference proteome</keyword>
<sequence>MKFLVLLKDRRGNSSVISFLIVLPLILSLSFNPILMYLDAQKYQRLDHIVQKYLTIMESEGGLTTSRYIELVENLTSIGCDMSKTTIDYTPYPVDFGNEVRLGVTTQMKLVRISILRAGGANVQIITARAGPYYSVSKKNVGE</sequence>
<dbReference type="RefSeq" id="WP_013402348.1">
    <property type="nucleotide sequence ID" value="NC_014652.1"/>
</dbReference>
<evidence type="ECO:0000313" key="3">
    <source>
        <dbReference type="Proteomes" id="UP000006890"/>
    </source>
</evidence>
<name>E4QBW5_CALH1</name>
<dbReference type="KEGG" id="chd:Calhy_0391"/>
<organism evidence="2 3">
    <name type="scientific">Caldicellulosiruptor hydrothermalis (strain DSM 18901 / VKM B-2411 / 108)</name>
    <dbReference type="NCBI Taxonomy" id="632292"/>
    <lineage>
        <taxon>Bacteria</taxon>
        <taxon>Bacillati</taxon>
        <taxon>Bacillota</taxon>
        <taxon>Bacillota incertae sedis</taxon>
        <taxon>Caldicellulosiruptorales</taxon>
        <taxon>Caldicellulosiruptoraceae</taxon>
        <taxon>Caldicellulosiruptor</taxon>
    </lineage>
</organism>
<proteinExistence type="predicted"/>
<evidence type="ECO:0000256" key="1">
    <source>
        <dbReference type="SAM" id="Phobius"/>
    </source>
</evidence>
<reference evidence="2 3" key="2">
    <citation type="journal article" date="2011" name="J. Bacteriol.">
        <title>Complete genome sequences for the anaerobic, extremely thermophilic plant biomass-degrading bacteria Caldicellulosiruptor hydrothermalis, Caldicellulosiruptor kristjanssonii, Caldicellulosiruptor kronotskyensis, Caldicellulosiruptor owensenis, and Caldicellulosiruptor lactoaceticus.</title>
        <authorList>
            <person name="Blumer-Schuette S.E."/>
            <person name="Ozdemir I."/>
            <person name="Mistry D."/>
            <person name="Lucas S."/>
            <person name="Lapidus A."/>
            <person name="Cheng J.F."/>
            <person name="Goodwin L.A."/>
            <person name="Pitluck S."/>
            <person name="Land M.L."/>
            <person name="Hauser L.J."/>
            <person name="Woyke T."/>
            <person name="Mikhailova N."/>
            <person name="Pati A."/>
            <person name="Kyrpides N.C."/>
            <person name="Ivanova N."/>
            <person name="Detter J.C."/>
            <person name="Walston-Davenport K."/>
            <person name="Han S."/>
            <person name="Adams M.W."/>
            <person name="Kelly R.M."/>
        </authorList>
    </citation>
    <scope>NUCLEOTIDE SEQUENCE [LARGE SCALE GENOMIC DNA]</scope>
    <source>
        <strain evidence="3">DSM 18901 / VKM B-2411 / 108</strain>
    </source>
</reference>
<dbReference type="OrthoDB" id="1716725at2"/>
<accession>E4QBW5</accession>
<dbReference type="EMBL" id="CP002219">
    <property type="protein sequence ID" value="ADQ06139.1"/>
    <property type="molecule type" value="Genomic_DNA"/>
</dbReference>
<dbReference type="Proteomes" id="UP000006890">
    <property type="component" value="Chromosome"/>
</dbReference>
<protein>
    <submittedName>
        <fullName evidence="2">Uncharacterized protein</fullName>
    </submittedName>
</protein>
<reference key="1">
    <citation type="submission" date="2010-09" db="EMBL/GenBank/DDBJ databases">
        <title>Complete sequence of Caldicellulosiruptor hydrothermalis 108.</title>
        <authorList>
            <consortium name="US DOE Joint Genome Institute"/>
            <person name="Lucas S."/>
            <person name="Copeland A."/>
            <person name="Lapidus A."/>
            <person name="Cheng J.-F."/>
            <person name="Bruce D."/>
            <person name="Goodwin L."/>
            <person name="Pitluck S."/>
            <person name="Davenport K."/>
            <person name="Detter J.C."/>
            <person name="Han C."/>
            <person name="Tapia R."/>
            <person name="Land M."/>
            <person name="Hauser L."/>
            <person name="Chang Y.-J."/>
            <person name="Jeffries C."/>
            <person name="Kyrpides N."/>
            <person name="Ivanova N."/>
            <person name="Mikhailova N."/>
            <person name="Blumer-Schuette S.E."/>
            <person name="Kelly R.M."/>
            <person name="Woyke T."/>
        </authorList>
    </citation>
    <scope>NUCLEOTIDE SEQUENCE</scope>
    <source>
        <strain>108</strain>
    </source>
</reference>
<dbReference type="AlphaFoldDB" id="E4QBW5"/>
<evidence type="ECO:0000313" key="2">
    <source>
        <dbReference type="EMBL" id="ADQ06139.1"/>
    </source>
</evidence>
<keyword evidence="1" id="KW-0812">Transmembrane</keyword>
<dbReference type="HOGENOM" id="CLU_1824441_0_0_9"/>
<gene>
    <name evidence="2" type="ordered locus">Calhy_0391</name>
</gene>
<dbReference type="STRING" id="632292.Calhy_0391"/>
<keyword evidence="1" id="KW-0472">Membrane</keyword>
<feature type="transmembrane region" description="Helical" evidence="1">
    <location>
        <begin position="16"/>
        <end position="38"/>
    </location>
</feature>
<keyword evidence="1" id="KW-1133">Transmembrane helix</keyword>